<dbReference type="AlphaFoldDB" id="A0A2Z2KPV6"/>
<evidence type="ECO:0000313" key="1">
    <source>
        <dbReference type="EMBL" id="ASA20838.1"/>
    </source>
</evidence>
<gene>
    <name evidence="1" type="ORF">B9T62_08625</name>
</gene>
<dbReference type="Pfam" id="PF13238">
    <property type="entry name" value="AAA_18"/>
    <property type="match status" value="1"/>
</dbReference>
<dbReference type="Proteomes" id="UP000249890">
    <property type="component" value="Chromosome"/>
</dbReference>
<reference evidence="1 2" key="1">
    <citation type="submission" date="2017-06" db="EMBL/GenBank/DDBJ databases">
        <title>Complete genome sequence of Paenibacillus donghaensis KCTC 13049T isolated from East Sea sediment, South Korea.</title>
        <authorList>
            <person name="Jung B.K."/>
            <person name="Hong S.-J."/>
            <person name="Shin J.-H."/>
        </authorList>
    </citation>
    <scope>NUCLEOTIDE SEQUENCE [LARGE SCALE GENOMIC DNA]</scope>
    <source>
        <strain evidence="1 2">KCTC 13049</strain>
    </source>
</reference>
<dbReference type="RefSeq" id="WP_087914856.1">
    <property type="nucleotide sequence ID" value="NZ_CP021780.1"/>
</dbReference>
<dbReference type="SUPFAM" id="SSF52540">
    <property type="entry name" value="P-loop containing nucleoside triphosphate hydrolases"/>
    <property type="match status" value="1"/>
</dbReference>
<dbReference type="KEGG" id="pdh:B9T62_08625"/>
<dbReference type="NCBIfam" id="NF004861">
    <property type="entry name" value="PRK06217.1"/>
    <property type="match status" value="1"/>
</dbReference>
<organism evidence="1 2">
    <name type="scientific">Paenibacillus donghaensis</name>
    <dbReference type="NCBI Taxonomy" id="414771"/>
    <lineage>
        <taxon>Bacteria</taxon>
        <taxon>Bacillati</taxon>
        <taxon>Bacillota</taxon>
        <taxon>Bacilli</taxon>
        <taxon>Bacillales</taxon>
        <taxon>Paenibacillaceae</taxon>
        <taxon>Paenibacillus</taxon>
    </lineage>
</organism>
<evidence type="ECO:0000313" key="2">
    <source>
        <dbReference type="Proteomes" id="UP000249890"/>
    </source>
</evidence>
<protein>
    <recommendedName>
        <fullName evidence="3">Adenylate kinase</fullName>
    </recommendedName>
</protein>
<sequence length="181" mass="20820">MYTRIHIMGASGAGTSTLGRDLCQVLPHAHLDTDDYFWEHKFTVQSDPQERLLRIKADLLAQEPYILSGAVCGWGDSLRPLFDLVIFLWVPPDVRLERLRAREYGRYGDEILPGGVRYEAEQAFLEWASLYDTAGLEVRSKALHEDWITRLNCPLLRLEENLTPAERVKAVMKYIEEVGRM</sequence>
<dbReference type="EMBL" id="CP021780">
    <property type="protein sequence ID" value="ASA20838.1"/>
    <property type="molecule type" value="Genomic_DNA"/>
</dbReference>
<proteinExistence type="predicted"/>
<dbReference type="PANTHER" id="PTHR37816:SF2">
    <property type="entry name" value="DNA TOPOLOGY MODULATION PROTEIN FLAR-RELATED PROTEIN"/>
    <property type="match status" value="1"/>
</dbReference>
<dbReference type="OrthoDB" id="9800332at2"/>
<accession>A0A2Z2KPV6</accession>
<dbReference type="InterPro" id="IPR027417">
    <property type="entry name" value="P-loop_NTPase"/>
</dbReference>
<dbReference type="Gene3D" id="3.40.50.300">
    <property type="entry name" value="P-loop containing nucleotide triphosphate hydrolases"/>
    <property type="match status" value="1"/>
</dbReference>
<dbReference type="InterPro" id="IPR052922">
    <property type="entry name" value="Cytidylate_Kinase-2"/>
</dbReference>
<dbReference type="PANTHER" id="PTHR37816">
    <property type="entry name" value="YALI0E33011P"/>
    <property type="match status" value="1"/>
</dbReference>
<keyword evidence="2" id="KW-1185">Reference proteome</keyword>
<name>A0A2Z2KPV6_9BACL</name>
<evidence type="ECO:0008006" key="3">
    <source>
        <dbReference type="Google" id="ProtNLM"/>
    </source>
</evidence>